<dbReference type="PROSITE" id="PS50896">
    <property type="entry name" value="LISH"/>
    <property type="match status" value="1"/>
</dbReference>
<dbReference type="Proteomes" id="UP001211907">
    <property type="component" value="Unassembled WGS sequence"/>
</dbReference>
<keyword evidence="3" id="KW-1185">Reference proteome</keyword>
<protein>
    <recommendedName>
        <fullName evidence="4">LisH domain-containing protein</fullName>
    </recommendedName>
</protein>
<evidence type="ECO:0000313" key="2">
    <source>
        <dbReference type="EMBL" id="KAJ3088437.1"/>
    </source>
</evidence>
<evidence type="ECO:0000313" key="3">
    <source>
        <dbReference type="Proteomes" id="UP001211907"/>
    </source>
</evidence>
<dbReference type="Pfam" id="PF16045">
    <property type="entry name" value="LisH_2"/>
    <property type="match status" value="1"/>
</dbReference>
<name>A0AAD5XBR2_9FUNG</name>
<dbReference type="InterPro" id="IPR006594">
    <property type="entry name" value="LisH"/>
</dbReference>
<proteinExistence type="predicted"/>
<comment type="caution">
    <text evidence="2">The sequence shown here is derived from an EMBL/GenBank/DDBJ whole genome shotgun (WGS) entry which is preliminary data.</text>
</comment>
<reference evidence="2" key="1">
    <citation type="submission" date="2020-05" db="EMBL/GenBank/DDBJ databases">
        <title>Phylogenomic resolution of chytrid fungi.</title>
        <authorList>
            <person name="Stajich J.E."/>
            <person name="Amses K."/>
            <person name="Simmons R."/>
            <person name="Seto K."/>
            <person name="Myers J."/>
            <person name="Bonds A."/>
            <person name="Quandt C.A."/>
            <person name="Barry K."/>
            <person name="Liu P."/>
            <person name="Grigoriev I."/>
            <person name="Longcore J.E."/>
            <person name="James T.Y."/>
        </authorList>
    </citation>
    <scope>NUCLEOTIDE SEQUENCE</scope>
    <source>
        <strain evidence="2">JEL0513</strain>
    </source>
</reference>
<gene>
    <name evidence="2" type="ORF">HK100_008039</name>
</gene>
<feature type="non-terminal residue" evidence="2">
    <location>
        <position position="70"/>
    </location>
</feature>
<accession>A0AAD5XBR2</accession>
<evidence type="ECO:0000256" key="1">
    <source>
        <dbReference type="SAM" id="MobiDB-lite"/>
    </source>
</evidence>
<dbReference type="Gene3D" id="1.20.960.40">
    <property type="match status" value="1"/>
</dbReference>
<organism evidence="2 3">
    <name type="scientific">Physocladia obscura</name>
    <dbReference type="NCBI Taxonomy" id="109957"/>
    <lineage>
        <taxon>Eukaryota</taxon>
        <taxon>Fungi</taxon>
        <taxon>Fungi incertae sedis</taxon>
        <taxon>Chytridiomycota</taxon>
        <taxon>Chytridiomycota incertae sedis</taxon>
        <taxon>Chytridiomycetes</taxon>
        <taxon>Chytridiales</taxon>
        <taxon>Chytriomycetaceae</taxon>
        <taxon>Physocladia</taxon>
    </lineage>
</organism>
<dbReference type="AlphaFoldDB" id="A0AAD5XBR2"/>
<feature type="region of interest" description="Disordered" evidence="1">
    <location>
        <begin position="42"/>
        <end position="70"/>
    </location>
</feature>
<evidence type="ECO:0008006" key="4">
    <source>
        <dbReference type="Google" id="ProtNLM"/>
    </source>
</evidence>
<dbReference type="EMBL" id="JADGJH010003853">
    <property type="protein sequence ID" value="KAJ3088437.1"/>
    <property type="molecule type" value="Genomic_DNA"/>
</dbReference>
<sequence>MPAHAPETDILNELVVEYLDYHGFKNTLSVFSAEAALTCTSSSLSTRPNIRPRQEISGDLQLETRAFPPD</sequence>